<gene>
    <name evidence="1" type="ORF">HID58_053158</name>
</gene>
<evidence type="ECO:0000313" key="1">
    <source>
        <dbReference type="EMBL" id="KAH0890729.1"/>
    </source>
</evidence>
<name>A0ABQ8ADY2_BRANA</name>
<accession>A0ABQ8ADY2</accession>
<proteinExistence type="predicted"/>
<sequence length="86" mass="9726">MGVKLRLEGVSGDDVVELLSLGLYRWIDRWRWHWGFDCCGVPSWIEAVERVSGAFVWVARGTQEHDHPLTIDHSHGNYNPPVGNAA</sequence>
<keyword evidence="2" id="KW-1185">Reference proteome</keyword>
<dbReference type="EMBL" id="JAGKQM010000013">
    <property type="protein sequence ID" value="KAH0890729.1"/>
    <property type="molecule type" value="Genomic_DNA"/>
</dbReference>
<comment type="caution">
    <text evidence="1">The sequence shown here is derived from an EMBL/GenBank/DDBJ whole genome shotgun (WGS) entry which is preliminary data.</text>
</comment>
<reference evidence="1 2" key="1">
    <citation type="submission" date="2021-05" db="EMBL/GenBank/DDBJ databases">
        <title>Genome Assembly of Synthetic Allotetraploid Brassica napus Reveals Homoeologous Exchanges between Subgenomes.</title>
        <authorList>
            <person name="Davis J.T."/>
        </authorList>
    </citation>
    <scope>NUCLEOTIDE SEQUENCE [LARGE SCALE GENOMIC DNA]</scope>
    <source>
        <strain evidence="2">cv. Da-Ae</strain>
        <tissue evidence="1">Seedling</tissue>
    </source>
</reference>
<evidence type="ECO:0000313" key="2">
    <source>
        <dbReference type="Proteomes" id="UP000824890"/>
    </source>
</evidence>
<protein>
    <submittedName>
        <fullName evidence="1">Uncharacterized protein</fullName>
    </submittedName>
</protein>
<dbReference type="Proteomes" id="UP000824890">
    <property type="component" value="Unassembled WGS sequence"/>
</dbReference>
<organism evidence="1 2">
    <name type="scientific">Brassica napus</name>
    <name type="common">Rape</name>
    <dbReference type="NCBI Taxonomy" id="3708"/>
    <lineage>
        <taxon>Eukaryota</taxon>
        <taxon>Viridiplantae</taxon>
        <taxon>Streptophyta</taxon>
        <taxon>Embryophyta</taxon>
        <taxon>Tracheophyta</taxon>
        <taxon>Spermatophyta</taxon>
        <taxon>Magnoliopsida</taxon>
        <taxon>eudicotyledons</taxon>
        <taxon>Gunneridae</taxon>
        <taxon>Pentapetalae</taxon>
        <taxon>rosids</taxon>
        <taxon>malvids</taxon>
        <taxon>Brassicales</taxon>
        <taxon>Brassicaceae</taxon>
        <taxon>Brassiceae</taxon>
        <taxon>Brassica</taxon>
    </lineage>
</organism>